<name>A0A398CIZ6_9BACL</name>
<keyword evidence="7" id="KW-1185">Reference proteome</keyword>
<dbReference type="RefSeq" id="WP_119151443.1">
    <property type="nucleotide sequence ID" value="NZ_JBHSOV010000041.1"/>
</dbReference>
<dbReference type="AlphaFoldDB" id="A0A398CIZ6"/>
<dbReference type="Gene3D" id="1.10.510.40">
    <property type="match status" value="1"/>
</dbReference>
<feature type="domain" description="Aerobactin siderophore biosynthesis IucA/IucC-like C-terminal" evidence="5">
    <location>
        <begin position="437"/>
        <end position="575"/>
    </location>
</feature>
<dbReference type="OrthoDB" id="495728at2"/>
<dbReference type="GO" id="GO:0016881">
    <property type="term" value="F:acid-amino acid ligase activity"/>
    <property type="evidence" value="ECO:0007669"/>
    <property type="project" value="UniProtKB-ARBA"/>
</dbReference>
<dbReference type="EMBL" id="QXJM01000040">
    <property type="protein sequence ID" value="RIE01179.1"/>
    <property type="molecule type" value="Genomic_DNA"/>
</dbReference>
<proteinExistence type="inferred from homology"/>
<evidence type="ECO:0000256" key="2">
    <source>
        <dbReference type="ARBA" id="ARBA00007832"/>
    </source>
</evidence>
<dbReference type="InterPro" id="IPR037455">
    <property type="entry name" value="LucA/IucC-like"/>
</dbReference>
<dbReference type="Pfam" id="PF06276">
    <property type="entry name" value="FhuF"/>
    <property type="match status" value="1"/>
</dbReference>
<dbReference type="Pfam" id="PF04183">
    <property type="entry name" value="IucA_IucC"/>
    <property type="match status" value="1"/>
</dbReference>
<dbReference type="PANTHER" id="PTHR34384">
    <property type="entry name" value="L-2,3-DIAMINOPROPANOATE--CITRATE LIGASE"/>
    <property type="match status" value="1"/>
</dbReference>
<accession>A0A398CIZ6</accession>
<evidence type="ECO:0000256" key="1">
    <source>
        <dbReference type="ARBA" id="ARBA00004924"/>
    </source>
</evidence>
<evidence type="ECO:0000256" key="3">
    <source>
        <dbReference type="SAM" id="MobiDB-lite"/>
    </source>
</evidence>
<evidence type="ECO:0000259" key="5">
    <source>
        <dbReference type="Pfam" id="PF06276"/>
    </source>
</evidence>
<feature type="domain" description="Aerobactin siderophore biosynthesis IucA/IucC N-terminal" evidence="4">
    <location>
        <begin position="166"/>
        <end position="396"/>
    </location>
</feature>
<dbReference type="InterPro" id="IPR022770">
    <property type="entry name" value="IucA/IucC-like_C"/>
</dbReference>
<evidence type="ECO:0000259" key="4">
    <source>
        <dbReference type="Pfam" id="PF04183"/>
    </source>
</evidence>
<comment type="caution">
    <text evidence="6">The sequence shown here is derived from an EMBL/GenBank/DDBJ whole genome shotgun (WGS) entry which is preliminary data.</text>
</comment>
<gene>
    <name evidence="6" type="ORF">D3H35_22525</name>
</gene>
<evidence type="ECO:0000313" key="6">
    <source>
        <dbReference type="EMBL" id="RIE01179.1"/>
    </source>
</evidence>
<comment type="pathway">
    <text evidence="1">Siderophore biosynthesis.</text>
</comment>
<sequence>MNRAITQSRPRAAERQIMKDLMDAFIAERFFAIDDQTTIKLSAAPDLAQRLYPEYEQAWLYVGDICFLLQESYRQGHQWVSDSPIYIRVNGDWTKTRSPRELSQIVLRGALSETAYAHPGVADFLEGLDIAIRQLDRSLERAEAYRSFAPKSAYDWYVKGEMISSLRDRPFHPLSKAKIGFTERDYENYMAEFGKTTALHWVAIDNDSVVKGCPEAAIQALDVLNDGQRAIIEKELAEKAISKDKYTIIPVHPWQLENIILPDFKKEVEEQTVIVLDSMAGDFLATSSVRSLTSSDASTTMLKLPISVKSLGAARYLPVVKLLNGLVGEKMFRQAVACDETLADKVFLCEEKNWWGYMPSTMGLFDDHPRHLAAQVRVYPREIMEEGYKIIPMSSLGVVERETHFLSEILGEDLSGEDVIRFYTDLAAMFYDVTMRLFKVGIVPEIHGQNCCVVLKDDKVVGLLFRDHDSVRLHQPYLDKHRIQDPGYHIRPGYSNSLYNETLEKLIFYVQSLGTQVNLASITEALSDAYRIPVNLLWEVTETKLREALQNIDIPEVDRSLLRHVLFDNDAWPVKLIIRPLLEADGVPGAMPSGKGAGPNPFHPKSRTVPSSFL</sequence>
<dbReference type="InterPro" id="IPR007310">
    <property type="entry name" value="Aerobactin_biosyn_IucA/IucC_N"/>
</dbReference>
<dbReference type="Proteomes" id="UP000266340">
    <property type="component" value="Unassembled WGS sequence"/>
</dbReference>
<feature type="region of interest" description="Disordered" evidence="3">
    <location>
        <begin position="589"/>
        <end position="614"/>
    </location>
</feature>
<dbReference type="GO" id="GO:0019290">
    <property type="term" value="P:siderophore biosynthetic process"/>
    <property type="evidence" value="ECO:0007669"/>
    <property type="project" value="InterPro"/>
</dbReference>
<dbReference type="PANTHER" id="PTHR34384:SF6">
    <property type="entry name" value="STAPHYLOFERRIN B SYNTHASE"/>
    <property type="match status" value="1"/>
</dbReference>
<reference evidence="6 7" key="1">
    <citation type="submission" date="2018-09" db="EMBL/GenBank/DDBJ databases">
        <title>Cohnella cavernae sp. nov., isolated from a karst cave.</title>
        <authorList>
            <person name="Zhu H."/>
        </authorList>
    </citation>
    <scope>NUCLEOTIDE SEQUENCE [LARGE SCALE GENOMIC DNA]</scope>
    <source>
        <strain evidence="6 7">K2E09-144</strain>
    </source>
</reference>
<organism evidence="6 7">
    <name type="scientific">Cohnella faecalis</name>
    <dbReference type="NCBI Taxonomy" id="2315694"/>
    <lineage>
        <taxon>Bacteria</taxon>
        <taxon>Bacillati</taxon>
        <taxon>Bacillota</taxon>
        <taxon>Bacilli</taxon>
        <taxon>Bacillales</taxon>
        <taxon>Paenibacillaceae</taxon>
        <taxon>Cohnella</taxon>
    </lineage>
</organism>
<comment type="similarity">
    <text evidence="2">Belongs to the IucA/IucC family.</text>
</comment>
<evidence type="ECO:0000313" key="7">
    <source>
        <dbReference type="Proteomes" id="UP000266340"/>
    </source>
</evidence>
<protein>
    <submittedName>
        <fullName evidence="6">IucA/IucC family siderophore biosynthesis protein</fullName>
    </submittedName>
</protein>